<accession>A0A8U0A154</accession>
<reference evidence="6" key="1">
    <citation type="submission" date="2022-04" db="EMBL/GenBank/DDBJ databases">
        <title>Halocatena sp. nov., isolated from a salt lake.</title>
        <authorList>
            <person name="Cui H.-L."/>
        </authorList>
    </citation>
    <scope>NUCLEOTIDE SEQUENCE</scope>
    <source>
        <strain evidence="6">AD-1</strain>
    </source>
</reference>
<evidence type="ECO:0000256" key="3">
    <source>
        <dbReference type="ARBA" id="ARBA00023274"/>
    </source>
</evidence>
<dbReference type="GO" id="GO:0006412">
    <property type="term" value="P:translation"/>
    <property type="evidence" value="ECO:0007669"/>
    <property type="project" value="UniProtKB-UniRule"/>
</dbReference>
<keyword evidence="3 5" id="KW-0687">Ribonucleoprotein</keyword>
<comment type="similarity">
    <text evidence="1 5">Belongs to the universal ribosomal protein uL29 family.</text>
</comment>
<dbReference type="NCBIfam" id="TIGR00012">
    <property type="entry name" value="L29"/>
    <property type="match status" value="1"/>
</dbReference>
<protein>
    <recommendedName>
        <fullName evidence="4 5">Large ribosomal subunit protein uL29</fullName>
    </recommendedName>
</protein>
<dbReference type="SUPFAM" id="SSF46561">
    <property type="entry name" value="Ribosomal protein L29 (L29p)"/>
    <property type="match status" value="1"/>
</dbReference>
<dbReference type="Proteomes" id="UP000831768">
    <property type="component" value="Chromosome"/>
</dbReference>
<evidence type="ECO:0000256" key="4">
    <source>
        <dbReference type="ARBA" id="ARBA00035204"/>
    </source>
</evidence>
<sequence length="71" mass="8115">MAIYRAEELRDMTPAERQNALDDLETELLNDRAVQATGGAPDNPGRIKEIRRTIARIKTIQREEGDFETDE</sequence>
<evidence type="ECO:0000313" key="6">
    <source>
        <dbReference type="EMBL" id="UPM42529.1"/>
    </source>
</evidence>
<dbReference type="KEGG" id="haad:MW046_11265"/>
<dbReference type="GO" id="GO:0005840">
    <property type="term" value="C:ribosome"/>
    <property type="evidence" value="ECO:0007669"/>
    <property type="project" value="UniProtKB-KW"/>
</dbReference>
<organism evidence="6 7">
    <name type="scientific">Halocatena salina</name>
    <dbReference type="NCBI Taxonomy" id="2934340"/>
    <lineage>
        <taxon>Archaea</taxon>
        <taxon>Methanobacteriati</taxon>
        <taxon>Methanobacteriota</taxon>
        <taxon>Stenosarchaea group</taxon>
        <taxon>Halobacteria</taxon>
        <taxon>Halobacteriales</taxon>
        <taxon>Natronomonadaceae</taxon>
        <taxon>Halocatena</taxon>
    </lineage>
</organism>
<evidence type="ECO:0000256" key="2">
    <source>
        <dbReference type="ARBA" id="ARBA00022980"/>
    </source>
</evidence>
<evidence type="ECO:0000313" key="7">
    <source>
        <dbReference type="Proteomes" id="UP000831768"/>
    </source>
</evidence>
<dbReference type="Pfam" id="PF00831">
    <property type="entry name" value="Ribosomal_L29"/>
    <property type="match status" value="1"/>
</dbReference>
<dbReference type="InterPro" id="IPR036049">
    <property type="entry name" value="Ribosomal_uL29_sf"/>
</dbReference>
<proteinExistence type="inferred from homology"/>
<dbReference type="InterPro" id="IPR018254">
    <property type="entry name" value="Ribosomal_uL29_CS"/>
</dbReference>
<evidence type="ECO:0000256" key="5">
    <source>
        <dbReference type="HAMAP-Rule" id="MF_00374"/>
    </source>
</evidence>
<dbReference type="EMBL" id="CP096019">
    <property type="protein sequence ID" value="UPM42529.1"/>
    <property type="molecule type" value="Genomic_DNA"/>
</dbReference>
<name>A0A8U0A154_9EURY</name>
<gene>
    <name evidence="6" type="primary">rpmC</name>
    <name evidence="5" type="synonym">rpl29</name>
    <name evidence="6" type="ORF">MW046_11265</name>
</gene>
<dbReference type="Gene3D" id="1.10.287.310">
    <property type="match status" value="1"/>
</dbReference>
<dbReference type="FunFam" id="1.10.287.310:FF:000001">
    <property type="entry name" value="50S ribosomal protein L29"/>
    <property type="match status" value="1"/>
</dbReference>
<dbReference type="RefSeq" id="WP_247993200.1">
    <property type="nucleotide sequence ID" value="NZ_CP096019.1"/>
</dbReference>
<keyword evidence="7" id="KW-1185">Reference proteome</keyword>
<keyword evidence="2 5" id="KW-0689">Ribosomal protein</keyword>
<dbReference type="PROSITE" id="PS00579">
    <property type="entry name" value="RIBOSOMAL_L29"/>
    <property type="match status" value="1"/>
</dbReference>
<dbReference type="GeneID" id="71928634"/>
<dbReference type="CDD" id="cd00427">
    <property type="entry name" value="Ribosomal_L29_HIP"/>
    <property type="match status" value="1"/>
</dbReference>
<dbReference type="HAMAP" id="MF_00374">
    <property type="entry name" value="Ribosomal_uL29"/>
    <property type="match status" value="1"/>
</dbReference>
<dbReference type="InterPro" id="IPR001854">
    <property type="entry name" value="Ribosomal_uL29"/>
</dbReference>
<evidence type="ECO:0000256" key="1">
    <source>
        <dbReference type="ARBA" id="ARBA00009254"/>
    </source>
</evidence>
<dbReference type="AlphaFoldDB" id="A0A8U0A154"/>
<dbReference type="GO" id="GO:0003735">
    <property type="term" value="F:structural constituent of ribosome"/>
    <property type="evidence" value="ECO:0007669"/>
    <property type="project" value="InterPro"/>
</dbReference>
<dbReference type="GO" id="GO:1990904">
    <property type="term" value="C:ribonucleoprotein complex"/>
    <property type="evidence" value="ECO:0007669"/>
    <property type="project" value="UniProtKB-KW"/>
</dbReference>